<proteinExistence type="inferred from homology"/>
<keyword evidence="7" id="KW-0472">Membrane</keyword>
<sequence length="417" mass="47380">MNSFQFSALFIGALLLTTIAQMWLARRHLTHIQTHRAEVPSNFREQIDLSAHQKAADYTSDKTRLTMLSTPFNALLLFVFTLGGGVQWIADLWLTTVTNSLIQGLAVILTVLILSSLLEMPFSLYRTFVIEARYGFNKMTLAMYLADAAKSLLLGALFGLPLLFGVLWLMERMGASWWLYVWGVWVTFNLLLLFIYPSFIAPLFNKFTPLQDETLKTRIKALLQKCGFTAQGLFVMDGSKRTSHGNAYFTGFGKTKRIVFFDTLLERLVPTEIEAVLAHELGHFKRHHVLKRIVFTFALSLGFLWLLAQLMEANWFYVGLGVTTPSTALALLLFFMILPVFSFLLHPLMSYYSRKHEFEADAYAAQQTNAHNLASALVKMYQDNAATLTPDPLYSTFYDSHPPALMRIARLQTLQRA</sequence>
<keyword evidence="7" id="KW-0812">Transmembrane</keyword>
<dbReference type="CDD" id="cd07343">
    <property type="entry name" value="M48A_Zmpste24p_like"/>
    <property type="match status" value="1"/>
</dbReference>
<dbReference type="RefSeq" id="WP_239797476.1">
    <property type="nucleotide sequence ID" value="NZ_OU912926.1"/>
</dbReference>
<reference evidence="10 11" key="1">
    <citation type="submission" date="2021-10" db="EMBL/GenBank/DDBJ databases">
        <authorList>
            <person name="Koch H."/>
        </authorList>
    </citation>
    <scope>NUCLEOTIDE SEQUENCE [LARGE SCALE GENOMIC DNA]</scope>
    <source>
        <strain evidence="10">6680</strain>
    </source>
</reference>
<evidence type="ECO:0000259" key="8">
    <source>
        <dbReference type="Pfam" id="PF01435"/>
    </source>
</evidence>
<dbReference type="Pfam" id="PF16491">
    <property type="entry name" value="Peptidase_M48_N"/>
    <property type="match status" value="1"/>
</dbReference>
<evidence type="ECO:0000256" key="1">
    <source>
        <dbReference type="ARBA" id="ARBA00022670"/>
    </source>
</evidence>
<evidence type="ECO:0000259" key="9">
    <source>
        <dbReference type="Pfam" id="PF16491"/>
    </source>
</evidence>
<evidence type="ECO:0000313" key="11">
    <source>
        <dbReference type="Proteomes" id="UP000839052"/>
    </source>
</evidence>
<keyword evidence="7" id="KW-1133">Transmembrane helix</keyword>
<evidence type="ECO:0000256" key="3">
    <source>
        <dbReference type="ARBA" id="ARBA00022801"/>
    </source>
</evidence>
<dbReference type="InterPro" id="IPR032456">
    <property type="entry name" value="Peptidase_M48_N"/>
</dbReference>
<evidence type="ECO:0000256" key="7">
    <source>
        <dbReference type="SAM" id="Phobius"/>
    </source>
</evidence>
<feature type="transmembrane region" description="Helical" evidence="7">
    <location>
        <begin position="72"/>
        <end position="90"/>
    </location>
</feature>
<dbReference type="EMBL" id="OU912926">
    <property type="protein sequence ID" value="CAG9933741.1"/>
    <property type="molecule type" value="Genomic_DNA"/>
</dbReference>
<keyword evidence="5 6" id="KW-0482">Metalloprotease</keyword>
<feature type="transmembrane region" description="Helical" evidence="7">
    <location>
        <begin position="289"/>
        <end position="308"/>
    </location>
</feature>
<keyword evidence="11" id="KW-1185">Reference proteome</keyword>
<feature type="transmembrane region" description="Helical" evidence="7">
    <location>
        <begin position="141"/>
        <end position="169"/>
    </location>
</feature>
<feature type="domain" description="CAAX prenyl protease 1 N-terminal" evidence="9">
    <location>
        <begin position="29"/>
        <end position="206"/>
    </location>
</feature>
<comment type="similarity">
    <text evidence="6">Belongs to the peptidase M48 family.</text>
</comment>
<name>A0ABM8Z1J0_9PROT</name>
<dbReference type="PANTHER" id="PTHR10120">
    <property type="entry name" value="CAAX PRENYL PROTEASE 1"/>
    <property type="match status" value="1"/>
</dbReference>
<evidence type="ECO:0000256" key="6">
    <source>
        <dbReference type="RuleBase" id="RU003983"/>
    </source>
</evidence>
<evidence type="ECO:0000313" key="10">
    <source>
        <dbReference type="EMBL" id="CAG9933741.1"/>
    </source>
</evidence>
<feature type="transmembrane region" description="Helical" evidence="7">
    <location>
        <begin position="6"/>
        <end position="25"/>
    </location>
</feature>
<evidence type="ECO:0000256" key="4">
    <source>
        <dbReference type="ARBA" id="ARBA00022833"/>
    </source>
</evidence>
<accession>A0ABM8Z1J0</accession>
<keyword evidence="4 6" id="KW-0862">Zinc</keyword>
<keyword evidence="2" id="KW-0479">Metal-binding</keyword>
<feature type="transmembrane region" description="Helical" evidence="7">
    <location>
        <begin position="102"/>
        <end position="120"/>
    </location>
</feature>
<comment type="cofactor">
    <cofactor evidence="6">
        <name>Zn(2+)</name>
        <dbReference type="ChEBI" id="CHEBI:29105"/>
    </cofactor>
    <text evidence="6">Binds 1 zinc ion per subunit.</text>
</comment>
<dbReference type="Gene3D" id="3.30.2010.10">
    <property type="entry name" value="Metalloproteases ('zincins'), catalytic domain"/>
    <property type="match status" value="1"/>
</dbReference>
<dbReference type="InterPro" id="IPR001915">
    <property type="entry name" value="Peptidase_M48"/>
</dbReference>
<organism evidence="10 11">
    <name type="scientific">Candidatus Nitrotoga arctica</name>
    <dbReference type="NCBI Taxonomy" id="453162"/>
    <lineage>
        <taxon>Bacteria</taxon>
        <taxon>Pseudomonadati</taxon>
        <taxon>Pseudomonadota</taxon>
        <taxon>Betaproteobacteria</taxon>
        <taxon>Nitrosomonadales</taxon>
        <taxon>Gallionellaceae</taxon>
        <taxon>Candidatus Nitrotoga</taxon>
    </lineage>
</organism>
<feature type="transmembrane region" description="Helical" evidence="7">
    <location>
        <begin position="175"/>
        <end position="196"/>
    </location>
</feature>
<evidence type="ECO:0000256" key="5">
    <source>
        <dbReference type="ARBA" id="ARBA00023049"/>
    </source>
</evidence>
<dbReference type="Pfam" id="PF01435">
    <property type="entry name" value="Peptidase_M48"/>
    <property type="match status" value="1"/>
</dbReference>
<keyword evidence="3 6" id="KW-0378">Hydrolase</keyword>
<gene>
    <name evidence="10" type="ORF">NTG6680_2492</name>
</gene>
<protein>
    <submittedName>
        <fullName evidence="10">Peptidase</fullName>
    </submittedName>
</protein>
<feature type="transmembrane region" description="Helical" evidence="7">
    <location>
        <begin position="328"/>
        <end position="345"/>
    </location>
</feature>
<dbReference type="Proteomes" id="UP000839052">
    <property type="component" value="Chromosome"/>
</dbReference>
<keyword evidence="1 6" id="KW-0645">Protease</keyword>
<evidence type="ECO:0000256" key="2">
    <source>
        <dbReference type="ARBA" id="ARBA00022723"/>
    </source>
</evidence>
<dbReference type="InterPro" id="IPR027057">
    <property type="entry name" value="CAXX_Prtase_1"/>
</dbReference>
<feature type="domain" description="Peptidase M48" evidence="8">
    <location>
        <begin position="209"/>
        <end position="413"/>
    </location>
</feature>